<dbReference type="PROSITE" id="PS00745">
    <property type="entry name" value="RF_PROK_I"/>
    <property type="match status" value="1"/>
</dbReference>
<feature type="compositionally biased region" description="Basic and acidic residues" evidence="1">
    <location>
        <begin position="148"/>
        <end position="157"/>
    </location>
</feature>
<reference evidence="3 4" key="1">
    <citation type="submission" date="2018-08" db="EMBL/GenBank/DDBJ databases">
        <title>Genome and evolution of the arbuscular mycorrhizal fungus Diversispora epigaea (formerly Glomus versiforme) and its bacterial endosymbionts.</title>
        <authorList>
            <person name="Sun X."/>
            <person name="Fei Z."/>
            <person name="Harrison M."/>
        </authorList>
    </citation>
    <scope>NUCLEOTIDE SEQUENCE [LARGE SCALE GENOMIC DNA]</scope>
    <source>
        <strain evidence="3 4">IT104</strain>
    </source>
</reference>
<accession>A0A397JH72</accession>
<dbReference type="Proteomes" id="UP000266861">
    <property type="component" value="Unassembled WGS sequence"/>
</dbReference>
<dbReference type="GO" id="GO:0016150">
    <property type="term" value="F:translation release factor activity, codon nonspecific"/>
    <property type="evidence" value="ECO:0007669"/>
    <property type="project" value="TreeGrafter"/>
</dbReference>
<dbReference type="AlphaFoldDB" id="A0A397JH72"/>
<name>A0A397JH72_9GLOM</name>
<feature type="domain" description="Prokaryotic-type class I peptide chain release factors" evidence="2">
    <location>
        <begin position="45"/>
        <end position="61"/>
    </location>
</feature>
<proteinExistence type="predicted"/>
<feature type="compositionally biased region" description="Basic residues" evidence="1">
    <location>
        <begin position="158"/>
        <end position="168"/>
    </location>
</feature>
<dbReference type="STRING" id="1348612.A0A397JH72"/>
<dbReference type="InterPro" id="IPR000352">
    <property type="entry name" value="Pep_chain_release_fac_I"/>
</dbReference>
<dbReference type="GO" id="GO:0005762">
    <property type="term" value="C:mitochondrial large ribosomal subunit"/>
    <property type="evidence" value="ECO:0007669"/>
    <property type="project" value="TreeGrafter"/>
</dbReference>
<dbReference type="SUPFAM" id="SSF110916">
    <property type="entry name" value="Peptidyl-tRNA hydrolase domain-like"/>
    <property type="match status" value="1"/>
</dbReference>
<evidence type="ECO:0000259" key="2">
    <source>
        <dbReference type="PROSITE" id="PS00745"/>
    </source>
</evidence>
<organism evidence="3 4">
    <name type="scientific">Diversispora epigaea</name>
    <dbReference type="NCBI Taxonomy" id="1348612"/>
    <lineage>
        <taxon>Eukaryota</taxon>
        <taxon>Fungi</taxon>
        <taxon>Fungi incertae sedis</taxon>
        <taxon>Mucoromycota</taxon>
        <taxon>Glomeromycotina</taxon>
        <taxon>Glomeromycetes</taxon>
        <taxon>Diversisporales</taxon>
        <taxon>Diversisporaceae</taxon>
        <taxon>Diversispora</taxon>
    </lineage>
</organism>
<comment type="caution">
    <text evidence="3">The sequence shown here is derived from an EMBL/GenBank/DDBJ whole genome shotgun (WGS) entry which is preliminary data.</text>
</comment>
<dbReference type="GO" id="GO:0070126">
    <property type="term" value="P:mitochondrial translational termination"/>
    <property type="evidence" value="ECO:0007669"/>
    <property type="project" value="TreeGrafter"/>
</dbReference>
<evidence type="ECO:0000256" key="1">
    <source>
        <dbReference type="SAM" id="MobiDB-lite"/>
    </source>
</evidence>
<sequence length="168" mass="19633">MNNLSFKRSISSLDTPQDIERASKWLSKFTKESIPTESFTFGYSRSSGPGGQNVNKVNTKVDLRFDLEKAYWIPEYARKKITILEANKMNKNNELIITSDRTRSQVKNKDDCVDKLYDIILRAAQVPKGPDKETLERIEKLKRIEDGKRKKEKMLRSEKKRSRKFDLD</sequence>
<dbReference type="InterPro" id="IPR052104">
    <property type="entry name" value="Mito_Release_Factor_mL62"/>
</dbReference>
<gene>
    <name evidence="3" type="ORF">Glove_31g26</name>
</gene>
<evidence type="ECO:0000313" key="4">
    <source>
        <dbReference type="Proteomes" id="UP000266861"/>
    </source>
</evidence>
<dbReference type="NCBIfam" id="NF006718">
    <property type="entry name" value="PRK09256.1"/>
    <property type="match status" value="1"/>
</dbReference>
<protein>
    <recommendedName>
        <fullName evidence="2">Prokaryotic-type class I peptide chain release factors domain-containing protein</fullName>
    </recommendedName>
</protein>
<dbReference type="Gene3D" id="3.30.160.20">
    <property type="match status" value="1"/>
</dbReference>
<dbReference type="GO" id="GO:0004045">
    <property type="term" value="F:peptidyl-tRNA hydrolase activity"/>
    <property type="evidence" value="ECO:0007669"/>
    <property type="project" value="TreeGrafter"/>
</dbReference>
<evidence type="ECO:0000313" key="3">
    <source>
        <dbReference type="EMBL" id="RHZ87705.1"/>
    </source>
</evidence>
<feature type="region of interest" description="Disordered" evidence="1">
    <location>
        <begin position="148"/>
        <end position="168"/>
    </location>
</feature>
<dbReference type="Pfam" id="PF00472">
    <property type="entry name" value="RF-1"/>
    <property type="match status" value="1"/>
</dbReference>
<keyword evidence="4" id="KW-1185">Reference proteome</keyword>
<dbReference type="FunFam" id="3.30.160.20:FF:000046">
    <property type="entry name" value="Peptidyl-tRNA hydrolase ICT1"/>
    <property type="match status" value="1"/>
</dbReference>
<dbReference type="OrthoDB" id="270639at2759"/>
<dbReference type="PANTHER" id="PTHR11075">
    <property type="entry name" value="PEPTIDE CHAIN RELEASE FACTOR"/>
    <property type="match status" value="1"/>
</dbReference>
<dbReference type="PANTHER" id="PTHR11075:SF54">
    <property type="entry name" value="LARGE RIBOSOMAL SUBUNIT PROTEIN ML62"/>
    <property type="match status" value="1"/>
</dbReference>
<dbReference type="EMBL" id="PQFF01000029">
    <property type="protein sequence ID" value="RHZ87705.1"/>
    <property type="molecule type" value="Genomic_DNA"/>
</dbReference>